<protein>
    <submittedName>
        <fullName evidence="2">Uncharacterized protein</fullName>
    </submittedName>
</protein>
<gene>
    <name evidence="2" type="ORF">GIX79_10490</name>
</gene>
<keyword evidence="1" id="KW-0812">Transmembrane</keyword>
<evidence type="ECO:0000256" key="1">
    <source>
        <dbReference type="SAM" id="Phobius"/>
    </source>
</evidence>
<organism evidence="2 3">
    <name type="scientific">Limosilactobacillus reuteri</name>
    <name type="common">Lactobacillus reuteri</name>
    <dbReference type="NCBI Taxonomy" id="1598"/>
    <lineage>
        <taxon>Bacteria</taxon>
        <taxon>Bacillati</taxon>
        <taxon>Bacillota</taxon>
        <taxon>Bacilli</taxon>
        <taxon>Lactobacillales</taxon>
        <taxon>Lactobacillaceae</taxon>
        <taxon>Limosilactobacillus</taxon>
    </lineage>
</organism>
<accession>A0AAW9U8X3</accession>
<dbReference type="AlphaFoldDB" id="A0AAW9U8X3"/>
<feature type="transmembrane region" description="Helical" evidence="1">
    <location>
        <begin position="6"/>
        <end position="27"/>
    </location>
</feature>
<keyword evidence="1" id="KW-0472">Membrane</keyword>
<reference evidence="2 3" key="1">
    <citation type="submission" date="2019-11" db="EMBL/GenBank/DDBJ databases">
        <title>Draft genome sequence of 12 host-associated Lactobacillus reuteri rodent strains.</title>
        <authorList>
            <person name="Zhang S."/>
            <person name="Ozcam M."/>
            <person name="Van Pijkeren J.P."/>
        </authorList>
    </citation>
    <scope>NUCLEOTIDE SEQUENCE [LARGE SCALE GENOMIC DNA]</scope>
    <source>
        <strain evidence="2 3">6799jm-1</strain>
    </source>
</reference>
<name>A0AAW9U8X3_LIMRT</name>
<sequence>GCLVWFLSAPSGVCILFFFFFSGELFYRVHEQLKELYMEKAEFEVHFANQSREQFTPTGIDL</sequence>
<dbReference type="EMBL" id="WJMV01000109">
    <property type="protein sequence ID" value="MRG76135.1"/>
    <property type="molecule type" value="Genomic_DNA"/>
</dbReference>
<evidence type="ECO:0000313" key="3">
    <source>
        <dbReference type="Proteomes" id="UP000452188"/>
    </source>
</evidence>
<feature type="non-terminal residue" evidence="2">
    <location>
        <position position="1"/>
    </location>
</feature>
<evidence type="ECO:0000313" key="2">
    <source>
        <dbReference type="EMBL" id="MRG76135.1"/>
    </source>
</evidence>
<keyword evidence="1" id="KW-1133">Transmembrane helix</keyword>
<dbReference type="Proteomes" id="UP000452188">
    <property type="component" value="Unassembled WGS sequence"/>
</dbReference>
<proteinExistence type="predicted"/>
<comment type="caution">
    <text evidence="2">The sequence shown here is derived from an EMBL/GenBank/DDBJ whole genome shotgun (WGS) entry which is preliminary data.</text>
</comment>